<feature type="transmembrane region" description="Helical" evidence="8">
    <location>
        <begin position="226"/>
        <end position="253"/>
    </location>
</feature>
<dbReference type="InterPro" id="IPR020846">
    <property type="entry name" value="MFS_dom"/>
</dbReference>
<keyword evidence="11" id="KW-1185">Reference proteome</keyword>
<evidence type="ECO:0000259" key="9">
    <source>
        <dbReference type="PROSITE" id="PS50850"/>
    </source>
</evidence>
<keyword evidence="6 8" id="KW-0472">Membrane</keyword>
<dbReference type="Pfam" id="PF07690">
    <property type="entry name" value="MFS_1"/>
    <property type="match status" value="1"/>
</dbReference>
<name>A0AAD7AWX5_9AGAR</name>
<feature type="transmembrane region" description="Helical" evidence="8">
    <location>
        <begin position="404"/>
        <end position="425"/>
    </location>
</feature>
<comment type="subcellular location">
    <subcellularLocation>
        <location evidence="1">Cell membrane</location>
        <topology evidence="1">Multi-pass membrane protein</topology>
    </subcellularLocation>
</comment>
<evidence type="ECO:0000256" key="2">
    <source>
        <dbReference type="ARBA" id="ARBA00022448"/>
    </source>
</evidence>
<dbReference type="Gene3D" id="1.20.1250.20">
    <property type="entry name" value="MFS general substrate transporter like domains"/>
    <property type="match status" value="1"/>
</dbReference>
<comment type="caution">
    <text evidence="10">The sequence shown here is derived from an EMBL/GenBank/DDBJ whole genome shotgun (WGS) entry which is preliminary data.</text>
</comment>
<keyword evidence="4 8" id="KW-0812">Transmembrane</keyword>
<keyword evidence="3" id="KW-1003">Cell membrane</keyword>
<feature type="transmembrane region" description="Helical" evidence="8">
    <location>
        <begin position="161"/>
        <end position="178"/>
    </location>
</feature>
<evidence type="ECO:0000256" key="7">
    <source>
        <dbReference type="ARBA" id="ARBA00038459"/>
    </source>
</evidence>
<feature type="transmembrane region" description="Helical" evidence="8">
    <location>
        <begin position="437"/>
        <end position="465"/>
    </location>
</feature>
<dbReference type="PANTHER" id="PTHR23502:SF186">
    <property type="entry name" value="MAJOR FACILITATOR SUPERFAMILY (MFS) PROFILE DOMAIN-CONTAINING PROTEIN"/>
    <property type="match status" value="1"/>
</dbReference>
<dbReference type="InterPro" id="IPR036259">
    <property type="entry name" value="MFS_trans_sf"/>
</dbReference>
<keyword evidence="2" id="KW-0813">Transport</keyword>
<feature type="transmembrane region" description="Helical" evidence="8">
    <location>
        <begin position="131"/>
        <end position="149"/>
    </location>
</feature>
<evidence type="ECO:0000313" key="11">
    <source>
        <dbReference type="Proteomes" id="UP001221142"/>
    </source>
</evidence>
<feature type="transmembrane region" description="Helical" evidence="8">
    <location>
        <begin position="334"/>
        <end position="356"/>
    </location>
</feature>
<keyword evidence="5 8" id="KW-1133">Transmembrane helix</keyword>
<dbReference type="GO" id="GO:0022857">
    <property type="term" value="F:transmembrane transporter activity"/>
    <property type="evidence" value="ECO:0007669"/>
    <property type="project" value="InterPro"/>
</dbReference>
<gene>
    <name evidence="10" type="ORF">FB45DRAFT_774460</name>
</gene>
<evidence type="ECO:0000256" key="6">
    <source>
        <dbReference type="ARBA" id="ARBA00023136"/>
    </source>
</evidence>
<evidence type="ECO:0000256" key="8">
    <source>
        <dbReference type="SAM" id="Phobius"/>
    </source>
</evidence>
<evidence type="ECO:0000256" key="4">
    <source>
        <dbReference type="ARBA" id="ARBA00022692"/>
    </source>
</evidence>
<feature type="transmembrane region" description="Helical" evidence="8">
    <location>
        <begin position="291"/>
        <end position="314"/>
    </location>
</feature>
<feature type="transmembrane region" description="Helical" evidence="8">
    <location>
        <begin position="377"/>
        <end position="398"/>
    </location>
</feature>
<dbReference type="AlphaFoldDB" id="A0AAD7AWX5"/>
<evidence type="ECO:0000256" key="1">
    <source>
        <dbReference type="ARBA" id="ARBA00004651"/>
    </source>
</evidence>
<organism evidence="10 11">
    <name type="scientific">Roridomyces roridus</name>
    <dbReference type="NCBI Taxonomy" id="1738132"/>
    <lineage>
        <taxon>Eukaryota</taxon>
        <taxon>Fungi</taxon>
        <taxon>Dikarya</taxon>
        <taxon>Basidiomycota</taxon>
        <taxon>Agaricomycotina</taxon>
        <taxon>Agaricomycetes</taxon>
        <taxon>Agaricomycetidae</taxon>
        <taxon>Agaricales</taxon>
        <taxon>Marasmiineae</taxon>
        <taxon>Mycenaceae</taxon>
        <taxon>Roridomyces</taxon>
    </lineage>
</organism>
<dbReference type="SUPFAM" id="SSF103473">
    <property type="entry name" value="MFS general substrate transporter"/>
    <property type="match status" value="1"/>
</dbReference>
<dbReference type="GO" id="GO:0005886">
    <property type="term" value="C:plasma membrane"/>
    <property type="evidence" value="ECO:0007669"/>
    <property type="project" value="UniProtKB-SubCell"/>
</dbReference>
<dbReference type="EMBL" id="JARKIF010000226">
    <property type="protein sequence ID" value="KAJ7602473.1"/>
    <property type="molecule type" value="Genomic_DNA"/>
</dbReference>
<dbReference type="Proteomes" id="UP001221142">
    <property type="component" value="Unassembled WGS sequence"/>
</dbReference>
<proteinExistence type="inferred from homology"/>
<accession>A0AAD7AWX5</accession>
<evidence type="ECO:0000313" key="10">
    <source>
        <dbReference type="EMBL" id="KAJ7602473.1"/>
    </source>
</evidence>
<reference evidence="10" key="1">
    <citation type="submission" date="2023-03" db="EMBL/GenBank/DDBJ databases">
        <title>Massive genome expansion in bonnet fungi (Mycena s.s.) driven by repeated elements and novel gene families across ecological guilds.</title>
        <authorList>
            <consortium name="Lawrence Berkeley National Laboratory"/>
            <person name="Harder C.B."/>
            <person name="Miyauchi S."/>
            <person name="Viragh M."/>
            <person name="Kuo A."/>
            <person name="Thoen E."/>
            <person name="Andreopoulos B."/>
            <person name="Lu D."/>
            <person name="Skrede I."/>
            <person name="Drula E."/>
            <person name="Henrissat B."/>
            <person name="Morin E."/>
            <person name="Kohler A."/>
            <person name="Barry K."/>
            <person name="LaButti K."/>
            <person name="Morin E."/>
            <person name="Salamov A."/>
            <person name="Lipzen A."/>
            <person name="Mereny Z."/>
            <person name="Hegedus B."/>
            <person name="Baldrian P."/>
            <person name="Stursova M."/>
            <person name="Weitz H."/>
            <person name="Taylor A."/>
            <person name="Grigoriev I.V."/>
            <person name="Nagy L.G."/>
            <person name="Martin F."/>
            <person name="Kauserud H."/>
        </authorList>
    </citation>
    <scope>NUCLEOTIDE SEQUENCE</scope>
    <source>
        <strain evidence="10">9284</strain>
    </source>
</reference>
<dbReference type="InterPro" id="IPR011701">
    <property type="entry name" value="MFS"/>
</dbReference>
<feature type="transmembrane region" description="Helical" evidence="8">
    <location>
        <begin position="83"/>
        <end position="111"/>
    </location>
</feature>
<feature type="transmembrane region" description="Helical" evidence="8">
    <location>
        <begin position="47"/>
        <end position="71"/>
    </location>
</feature>
<protein>
    <submittedName>
        <fullName evidence="10">MFS general substrate transporter</fullName>
    </submittedName>
</protein>
<evidence type="ECO:0000256" key="5">
    <source>
        <dbReference type="ARBA" id="ARBA00022989"/>
    </source>
</evidence>
<dbReference type="PANTHER" id="PTHR23502">
    <property type="entry name" value="MAJOR FACILITATOR SUPERFAMILY"/>
    <property type="match status" value="1"/>
</dbReference>
<comment type="similarity">
    <text evidence="7">Belongs to the major facilitator superfamily. DHA1 family. Polyamines/proton antiporter (TC 2.A.1.2.16) subfamily.</text>
</comment>
<dbReference type="PROSITE" id="PS50850">
    <property type="entry name" value="MFS"/>
    <property type="match status" value="1"/>
</dbReference>
<evidence type="ECO:0000256" key="3">
    <source>
        <dbReference type="ARBA" id="ARBA00022475"/>
    </source>
</evidence>
<feature type="transmembrane region" description="Helical" evidence="8">
    <location>
        <begin position="471"/>
        <end position="492"/>
    </location>
</feature>
<feature type="domain" description="Major facilitator superfamily (MFS) profile" evidence="9">
    <location>
        <begin position="49"/>
        <end position="496"/>
    </location>
</feature>
<sequence length="514" mass="56334">MWESSSTVCDHDLASLKGSGTLQDPFIVNWDDKDPENPLSFPNSKKWIITSQLAFCTWTVSFSSSVYSAGLESMARELRVSESVAILGLSLYVLGFALGPLASLFTCYIAVDSPWYQMFAPLGEIYGRRLVFLITFVACTVFQLQGCLARDSIAALLSCRLLTGIFGSSSLVNAPAQISDLWDSKERGRATSIYNTFPFLGPTPTDQQFPVVGGYVVTTLGWRFNFWLQFIFTALSLLTGAVLTPETYAPVLLRRRASKLTRQSNGILHFVSIHDQFSASRTMFSDFARPFVFLVTEPIVLCTGFYIALAYGSLYSLFAAFPIVFQQHHHFTSAQGGLVFCGLGIGILLGLASTPIQNRIYCRASQKSETKRAAPEARLHQAMFGGALVPLGLFWFAFSVSPSVHWLIPVIGSAVFGIGISAILQSLTSYLMDTYDVYFASAVASTIVLRSVCAATMPLTVPIMFSHLGDMGAMVVLGALGLACAPIPFLLWRYGQWIRTKSSIAFKEKTTDMP</sequence>